<comment type="caution">
    <text evidence="2">The sequence shown here is derived from an EMBL/GenBank/DDBJ whole genome shotgun (WGS) entry which is preliminary data.</text>
</comment>
<evidence type="ECO:0000256" key="1">
    <source>
        <dbReference type="SAM" id="SignalP"/>
    </source>
</evidence>
<accession>W4P919</accession>
<dbReference type="Gene3D" id="2.60.40.2580">
    <property type="match status" value="1"/>
</dbReference>
<dbReference type="PROSITE" id="PS51257">
    <property type="entry name" value="PROKAR_LIPOPROTEIN"/>
    <property type="match status" value="1"/>
</dbReference>
<dbReference type="InterPro" id="IPR047786">
    <property type="entry name" value="Mfa1_fim"/>
</dbReference>
<dbReference type="AlphaFoldDB" id="W4P919"/>
<reference evidence="2 3" key="1">
    <citation type="journal article" date="2014" name="Genome Announc.">
        <title>Draft Genome Sequences of Three Strains of Bacteroides pyogenes Isolated from a Cat and Swine.</title>
        <authorList>
            <person name="Sakamoto M."/>
            <person name="Oshima K."/>
            <person name="Suda W."/>
            <person name="Kitamura K."/>
            <person name="Iida T."/>
            <person name="Hattori M."/>
            <person name="Ohkuma M."/>
        </authorList>
    </citation>
    <scope>NUCLEOTIDE SEQUENCE [LARGE SCALE GENOMIC DNA]</scope>
    <source>
        <strain evidence="2 3">JCM 6292</strain>
    </source>
</reference>
<organism evidence="2 3">
    <name type="scientific">Bacteroides pyogenes JCM 6292</name>
    <dbReference type="NCBI Taxonomy" id="1235809"/>
    <lineage>
        <taxon>Bacteria</taxon>
        <taxon>Pseudomonadati</taxon>
        <taxon>Bacteroidota</taxon>
        <taxon>Bacteroidia</taxon>
        <taxon>Bacteroidales</taxon>
        <taxon>Bacteroidaceae</taxon>
        <taxon>Bacteroides</taxon>
    </lineage>
</organism>
<sequence length="404" mass="44246">MKTNKFLVMAAMALGLGVFAACSDDDIAGGTTGKENLGSTYMSISLSMPFNGVTRANETDYNSIGKWAGQDEVKAIEVYVFNAAGDREAFETFPIGKFQVLTPASDQTVMIRPLKGIKVTPGEKKVYVVVNPTTESTNHLKNHIKIVDFQPAYQGILNLTSEGSKTITPKTAADKVARVEGNKDIILMTVKEVGTVDVQDGVTESTTLNSNTNRAKVEVKRAAARVMITTATNISLEIKGDNGLTQTVEDNYVLGKISDIKYVVGQGEKNLYFQQKADFKSPAYDVLSTQSSENAAKYDYSGLWKGYTDTGISGIPVPSKDLYNQTPETALNNISNNLKTALWGEFILPTTHEEGLDQANTKYRKGNTAYVLVRAKFTPQVVVKEDGTTYENYTFPADKDFFFR</sequence>
<dbReference type="EMBL" id="BAIQ01000031">
    <property type="protein sequence ID" value="GAE16291.1"/>
    <property type="molecule type" value="Genomic_DNA"/>
</dbReference>
<name>W4P919_9BACE</name>
<dbReference type="NCBIfam" id="NF038041">
    <property type="entry name" value="fim_Mfa1_fam"/>
    <property type="match status" value="1"/>
</dbReference>
<protein>
    <submittedName>
        <fullName evidence="2">Pg-II fimbriae c</fullName>
    </submittedName>
</protein>
<dbReference type="Proteomes" id="UP000018861">
    <property type="component" value="Unassembled WGS sequence"/>
</dbReference>
<feature type="chain" id="PRO_5004847414" evidence="1">
    <location>
        <begin position="21"/>
        <end position="404"/>
    </location>
</feature>
<feature type="signal peptide" evidence="1">
    <location>
        <begin position="1"/>
        <end position="20"/>
    </location>
</feature>
<dbReference type="GO" id="GO:0009418">
    <property type="term" value="C:pilus shaft"/>
    <property type="evidence" value="ECO:0007669"/>
    <property type="project" value="InterPro"/>
</dbReference>
<proteinExistence type="predicted"/>
<keyword evidence="1" id="KW-0732">Signal</keyword>
<evidence type="ECO:0000313" key="2">
    <source>
        <dbReference type="EMBL" id="GAE16291.1"/>
    </source>
</evidence>
<gene>
    <name evidence="2" type="ORF">JCM6292_2695</name>
</gene>
<evidence type="ECO:0000313" key="3">
    <source>
        <dbReference type="Proteomes" id="UP000018861"/>
    </source>
</evidence>